<reference evidence="1 2" key="1">
    <citation type="submission" date="2024-08" db="EMBL/GenBank/DDBJ databases">
        <title>Gnathostoma spinigerum genome.</title>
        <authorList>
            <person name="Gonzalez-Bertolin B."/>
            <person name="Monzon S."/>
            <person name="Zaballos A."/>
            <person name="Jimenez P."/>
            <person name="Dekumyoy P."/>
            <person name="Varona S."/>
            <person name="Cuesta I."/>
            <person name="Sumanam S."/>
            <person name="Adisakwattana P."/>
            <person name="Gasser R.B."/>
            <person name="Hernandez-Gonzalez A."/>
            <person name="Young N.D."/>
            <person name="Perteguer M.J."/>
        </authorList>
    </citation>
    <scope>NUCLEOTIDE SEQUENCE [LARGE SCALE GENOMIC DNA]</scope>
    <source>
        <strain evidence="1">AL3</strain>
        <tissue evidence="1">Liver</tissue>
    </source>
</reference>
<protein>
    <submittedName>
        <fullName evidence="1">Uncharacterized protein</fullName>
    </submittedName>
</protein>
<dbReference type="AlphaFoldDB" id="A0ABD6EJB0"/>
<evidence type="ECO:0000313" key="1">
    <source>
        <dbReference type="EMBL" id="MFH4979336.1"/>
    </source>
</evidence>
<proteinExistence type="predicted"/>
<organism evidence="1 2">
    <name type="scientific">Gnathostoma spinigerum</name>
    <dbReference type="NCBI Taxonomy" id="75299"/>
    <lineage>
        <taxon>Eukaryota</taxon>
        <taxon>Metazoa</taxon>
        <taxon>Ecdysozoa</taxon>
        <taxon>Nematoda</taxon>
        <taxon>Chromadorea</taxon>
        <taxon>Rhabditida</taxon>
        <taxon>Spirurina</taxon>
        <taxon>Gnathostomatomorpha</taxon>
        <taxon>Gnathostomatoidea</taxon>
        <taxon>Gnathostomatidae</taxon>
        <taxon>Gnathostoma</taxon>
    </lineage>
</organism>
<keyword evidence="2" id="KW-1185">Reference proteome</keyword>
<comment type="caution">
    <text evidence="1">The sequence shown here is derived from an EMBL/GenBank/DDBJ whole genome shotgun (WGS) entry which is preliminary data.</text>
</comment>
<name>A0ABD6EJB0_9BILA</name>
<sequence>MFPLFHVNQLVDVSQAVSKLSVFDARLLRRIAHDVIANINTIEKWSKISSLTVAFAKLKLGHPGAWKVLCSWINANFKDAKVSDLSFAVSSCAVCNISDTIRPAAEHLAANVDVSEAPSAFVWLNTVYAIAVCRALIPKLAETVLRQEFIDQVLTNADLAKRVFLVSRIAQIQSTVECKFGDGYHGPHIKLKALLPPNKEMQKQALINQYGKIGAFDAEFFHSVLYKIAPVGTHAVEPGLTADGIFVNAIVKLDEKRHFVPVNAFTSHPSAPLAIVYLIRKHFVTTCEEEEPTRLLGSVDFGLRILRARGMEPVLFTETDMKSAKLLTQKIDVIKKKLYAASDVHGDLSIPT</sequence>
<gene>
    <name evidence="1" type="ORF">AB6A40_006045</name>
</gene>
<evidence type="ECO:0000313" key="2">
    <source>
        <dbReference type="Proteomes" id="UP001608902"/>
    </source>
</evidence>
<dbReference type="EMBL" id="JBGFUD010004079">
    <property type="protein sequence ID" value="MFH4979336.1"/>
    <property type="molecule type" value="Genomic_DNA"/>
</dbReference>
<dbReference type="Proteomes" id="UP001608902">
    <property type="component" value="Unassembled WGS sequence"/>
</dbReference>
<accession>A0ABD6EJB0</accession>